<dbReference type="InterPro" id="IPR017941">
    <property type="entry name" value="Rieske_2Fe-2S"/>
</dbReference>
<dbReference type="CDD" id="cd03467">
    <property type="entry name" value="Rieske"/>
    <property type="match status" value="1"/>
</dbReference>
<evidence type="ECO:0000256" key="3">
    <source>
        <dbReference type="ARBA" id="ARBA00023004"/>
    </source>
</evidence>
<dbReference type="PROSITE" id="PS51296">
    <property type="entry name" value="RIESKE"/>
    <property type="match status" value="1"/>
</dbReference>
<keyword evidence="4" id="KW-0411">Iron-sulfur</keyword>
<dbReference type="SUPFAM" id="SSF50022">
    <property type="entry name" value="ISP domain"/>
    <property type="match status" value="1"/>
</dbReference>
<name>A0ABW1NJH1_9ACTN</name>
<dbReference type="RefSeq" id="WP_380755219.1">
    <property type="nucleotide sequence ID" value="NZ_JBHSRF010000027.1"/>
</dbReference>
<organism evidence="7 8">
    <name type="scientific">Sphaerisporangium aureirubrum</name>
    <dbReference type="NCBI Taxonomy" id="1544736"/>
    <lineage>
        <taxon>Bacteria</taxon>
        <taxon>Bacillati</taxon>
        <taxon>Actinomycetota</taxon>
        <taxon>Actinomycetes</taxon>
        <taxon>Streptosporangiales</taxon>
        <taxon>Streptosporangiaceae</taxon>
        <taxon>Sphaerisporangium</taxon>
    </lineage>
</organism>
<feature type="compositionally biased region" description="Low complexity" evidence="5">
    <location>
        <begin position="35"/>
        <end position="52"/>
    </location>
</feature>
<dbReference type="InterPro" id="IPR006311">
    <property type="entry name" value="TAT_signal"/>
</dbReference>
<evidence type="ECO:0000256" key="2">
    <source>
        <dbReference type="ARBA" id="ARBA00022723"/>
    </source>
</evidence>
<dbReference type="Proteomes" id="UP001596137">
    <property type="component" value="Unassembled WGS sequence"/>
</dbReference>
<dbReference type="PROSITE" id="PS51318">
    <property type="entry name" value="TAT"/>
    <property type="match status" value="1"/>
</dbReference>
<protein>
    <submittedName>
        <fullName evidence="7">Rieske (2Fe-2S) protein</fullName>
    </submittedName>
</protein>
<evidence type="ECO:0000256" key="4">
    <source>
        <dbReference type="ARBA" id="ARBA00023014"/>
    </source>
</evidence>
<keyword evidence="8" id="KW-1185">Reference proteome</keyword>
<keyword evidence="2" id="KW-0479">Metal-binding</keyword>
<evidence type="ECO:0000313" key="7">
    <source>
        <dbReference type="EMBL" id="MFC6083371.1"/>
    </source>
</evidence>
<evidence type="ECO:0000256" key="1">
    <source>
        <dbReference type="ARBA" id="ARBA00022714"/>
    </source>
</evidence>
<gene>
    <name evidence="7" type="ORF">ACFP1K_19515</name>
</gene>
<reference evidence="8" key="1">
    <citation type="journal article" date="2019" name="Int. J. Syst. Evol. Microbiol.">
        <title>The Global Catalogue of Microorganisms (GCM) 10K type strain sequencing project: providing services to taxonomists for standard genome sequencing and annotation.</title>
        <authorList>
            <consortium name="The Broad Institute Genomics Platform"/>
            <consortium name="The Broad Institute Genome Sequencing Center for Infectious Disease"/>
            <person name="Wu L."/>
            <person name="Ma J."/>
        </authorList>
    </citation>
    <scope>NUCLEOTIDE SEQUENCE [LARGE SCALE GENOMIC DNA]</scope>
    <source>
        <strain evidence="8">JCM 30346</strain>
    </source>
</reference>
<dbReference type="InterPro" id="IPR036922">
    <property type="entry name" value="Rieske_2Fe-2S_sf"/>
</dbReference>
<dbReference type="EMBL" id="JBHSRF010000027">
    <property type="protein sequence ID" value="MFC6083371.1"/>
    <property type="molecule type" value="Genomic_DNA"/>
</dbReference>
<keyword evidence="1" id="KW-0001">2Fe-2S</keyword>
<feature type="region of interest" description="Disordered" evidence="5">
    <location>
        <begin position="35"/>
        <end position="72"/>
    </location>
</feature>
<evidence type="ECO:0000256" key="5">
    <source>
        <dbReference type="SAM" id="MobiDB-lite"/>
    </source>
</evidence>
<keyword evidence="3" id="KW-0408">Iron</keyword>
<dbReference type="Gene3D" id="2.102.10.10">
    <property type="entry name" value="Rieske [2Fe-2S] iron-sulphur domain"/>
    <property type="match status" value="1"/>
</dbReference>
<sequence>MTETETTRRAVMVGAGGAGLAAVLSACSGYGAAPAGNGAATEPAPTGEASPSGGSGAGDSVGGLASTADIPKGGGKIFKAEKIVITQPSDGEFKAFSSICPHMQCPVGSVSGGSIVCHCHNSKFSIADGSVQEGPSKEGLAEKPIKVDGGNIALA</sequence>
<comment type="caution">
    <text evidence="7">The sequence shown here is derived from an EMBL/GenBank/DDBJ whole genome shotgun (WGS) entry which is preliminary data.</text>
</comment>
<evidence type="ECO:0000259" key="6">
    <source>
        <dbReference type="PROSITE" id="PS51296"/>
    </source>
</evidence>
<proteinExistence type="predicted"/>
<evidence type="ECO:0000313" key="8">
    <source>
        <dbReference type="Proteomes" id="UP001596137"/>
    </source>
</evidence>
<feature type="domain" description="Rieske" evidence="6">
    <location>
        <begin position="62"/>
        <end position="154"/>
    </location>
</feature>
<dbReference type="Pfam" id="PF00355">
    <property type="entry name" value="Rieske"/>
    <property type="match status" value="1"/>
</dbReference>
<accession>A0ABW1NJH1</accession>